<feature type="compositionally biased region" description="Low complexity" evidence="1">
    <location>
        <begin position="128"/>
        <end position="144"/>
    </location>
</feature>
<dbReference type="Pfam" id="PF13688">
    <property type="entry name" value="Reprolysin_5"/>
    <property type="match status" value="1"/>
</dbReference>
<keyword evidence="4" id="KW-1185">Reference proteome</keyword>
<organism evidence="3 4">
    <name type="scientific">Ectocarpus siliculosus</name>
    <name type="common">Brown alga</name>
    <name type="synonym">Conferva siliculosa</name>
    <dbReference type="NCBI Taxonomy" id="2880"/>
    <lineage>
        <taxon>Eukaryota</taxon>
        <taxon>Sar</taxon>
        <taxon>Stramenopiles</taxon>
        <taxon>Ochrophyta</taxon>
        <taxon>PX clade</taxon>
        <taxon>Phaeophyceae</taxon>
        <taxon>Ectocarpales</taxon>
        <taxon>Ectocarpaceae</taxon>
        <taxon>Ectocarpus</taxon>
    </lineage>
</organism>
<accession>D8LCC0</accession>
<feature type="compositionally biased region" description="Polar residues" evidence="1">
    <location>
        <begin position="451"/>
        <end position="465"/>
    </location>
</feature>
<dbReference type="OrthoDB" id="49539at2759"/>
<name>D8LCC0_ECTSI</name>
<proteinExistence type="predicted"/>
<dbReference type="SMART" id="SM00321">
    <property type="entry name" value="WSC"/>
    <property type="match status" value="1"/>
</dbReference>
<dbReference type="EMBL" id="FN649760">
    <property type="protein sequence ID" value="CBN78156.1"/>
    <property type="molecule type" value="Genomic_DNA"/>
</dbReference>
<feature type="region of interest" description="Disordered" evidence="1">
    <location>
        <begin position="424"/>
        <end position="465"/>
    </location>
</feature>
<evidence type="ECO:0000256" key="1">
    <source>
        <dbReference type="SAM" id="MobiDB-lite"/>
    </source>
</evidence>
<gene>
    <name evidence="3" type="ORF">Esi_0100_0073</name>
</gene>
<sequence>MVWTGEVVEAGGGFGGIPRSISMSWNDCDIEHFMLRVKTPQHDGTTRVTTTLPCTDPSEPKQVCLLQLVHAAEEESLETLATFEEPEQAHHKGHRRQHAQEDHDEARGADGNLRRSRSRRHLRKQTSSDDNGGTTGNNYDGGSSRSEGKGQTSKSWRGARRSRKTSEVQRRRLAMEVSEGMEAKRARDPDIDAKDEDVRLLNEYLVASAPEQEVFHERGVRRLSSAEVQMPSGRVLTATTEIDVMVLYTPAAMISSGTAGTLLTNQQMETEIITAYATANDALADSGISATINVVHVAEARYVMATPRAAFEGFGYSIVHTHCLDNLSHIHEIGHNMGANHNREDTSSEHDYAHAQRYCTGDTPYRTIMAYETGCLQAPRVAMFSTQDKTYASKSLGTTSTDNARVIEESLSTVVNFRDRTEVAYDSASSKTPSQQQQQKQQEEGRQQQQDAPTPTSRTDGSNGEYQGCYRHSWSELELANVPLVDYEGTSPEGCREHCKAASFAYYALEFGSMCSCGDRLPSDSSLATRADCALPCPNSSLTSLTCGGNWHHAVFSVGHGT</sequence>
<feature type="compositionally biased region" description="Basic residues" evidence="1">
    <location>
        <begin position="114"/>
        <end position="124"/>
    </location>
</feature>
<dbReference type="InterPro" id="IPR002889">
    <property type="entry name" value="WSC_carb-bd"/>
</dbReference>
<dbReference type="PROSITE" id="PS51212">
    <property type="entry name" value="WSC"/>
    <property type="match status" value="1"/>
</dbReference>
<feature type="compositionally biased region" description="Basic and acidic residues" evidence="1">
    <location>
        <begin position="181"/>
        <end position="190"/>
    </location>
</feature>
<dbReference type="Pfam" id="PF01822">
    <property type="entry name" value="WSC"/>
    <property type="match status" value="1"/>
</dbReference>
<dbReference type="Proteomes" id="UP000002630">
    <property type="component" value="Unassembled WGS sequence"/>
</dbReference>
<feature type="domain" description="WSC" evidence="2">
    <location>
        <begin position="463"/>
        <end position="559"/>
    </location>
</feature>
<feature type="compositionally biased region" description="Basic and acidic residues" evidence="1">
    <location>
        <begin position="164"/>
        <end position="174"/>
    </location>
</feature>
<dbReference type="InParanoid" id="D8LCC0"/>
<dbReference type="AlphaFoldDB" id="D8LCC0"/>
<feature type="region of interest" description="Disordered" evidence="1">
    <location>
        <begin position="85"/>
        <end position="190"/>
    </location>
</feature>
<evidence type="ECO:0000313" key="3">
    <source>
        <dbReference type="EMBL" id="CBN78156.1"/>
    </source>
</evidence>
<feature type="compositionally biased region" description="Basic and acidic residues" evidence="1">
    <location>
        <begin position="98"/>
        <end position="108"/>
    </location>
</feature>
<dbReference type="SUPFAM" id="SSF55486">
    <property type="entry name" value="Metalloproteases ('zincins'), catalytic domain"/>
    <property type="match status" value="1"/>
</dbReference>
<evidence type="ECO:0000259" key="2">
    <source>
        <dbReference type="PROSITE" id="PS51212"/>
    </source>
</evidence>
<evidence type="ECO:0000313" key="4">
    <source>
        <dbReference type="Proteomes" id="UP000002630"/>
    </source>
</evidence>
<protein>
    <submittedName>
        <fullName evidence="3">Peptidyl-Asp metalloendopeptidase</fullName>
    </submittedName>
</protein>
<reference evidence="3 4" key="1">
    <citation type="journal article" date="2010" name="Nature">
        <title>The Ectocarpus genome and the independent evolution of multicellularity in brown algae.</title>
        <authorList>
            <person name="Cock J.M."/>
            <person name="Sterck L."/>
            <person name="Rouze P."/>
            <person name="Scornet D."/>
            <person name="Allen A.E."/>
            <person name="Amoutzias G."/>
            <person name="Anthouard V."/>
            <person name="Artiguenave F."/>
            <person name="Aury J.M."/>
            <person name="Badger J.H."/>
            <person name="Beszteri B."/>
            <person name="Billiau K."/>
            <person name="Bonnet E."/>
            <person name="Bothwell J.H."/>
            <person name="Bowler C."/>
            <person name="Boyen C."/>
            <person name="Brownlee C."/>
            <person name="Carrano C.J."/>
            <person name="Charrier B."/>
            <person name="Cho G.Y."/>
            <person name="Coelho S.M."/>
            <person name="Collen J."/>
            <person name="Corre E."/>
            <person name="Da Silva C."/>
            <person name="Delage L."/>
            <person name="Delaroque N."/>
            <person name="Dittami S.M."/>
            <person name="Doulbeau S."/>
            <person name="Elias M."/>
            <person name="Farnham G."/>
            <person name="Gachon C.M."/>
            <person name="Gschloessl B."/>
            <person name="Heesch S."/>
            <person name="Jabbari K."/>
            <person name="Jubin C."/>
            <person name="Kawai H."/>
            <person name="Kimura K."/>
            <person name="Kloareg B."/>
            <person name="Kupper F.C."/>
            <person name="Lang D."/>
            <person name="Le Bail A."/>
            <person name="Leblanc C."/>
            <person name="Lerouge P."/>
            <person name="Lohr M."/>
            <person name="Lopez P.J."/>
            <person name="Martens C."/>
            <person name="Maumus F."/>
            <person name="Michel G."/>
            <person name="Miranda-Saavedra D."/>
            <person name="Morales J."/>
            <person name="Moreau H."/>
            <person name="Motomura T."/>
            <person name="Nagasato C."/>
            <person name="Napoli C.A."/>
            <person name="Nelson D.R."/>
            <person name="Nyvall-Collen P."/>
            <person name="Peters A.F."/>
            <person name="Pommier C."/>
            <person name="Potin P."/>
            <person name="Poulain J."/>
            <person name="Quesneville H."/>
            <person name="Read B."/>
            <person name="Rensing S.A."/>
            <person name="Ritter A."/>
            <person name="Rousvoal S."/>
            <person name="Samanta M."/>
            <person name="Samson G."/>
            <person name="Schroeder D.C."/>
            <person name="Segurens B."/>
            <person name="Strittmatter M."/>
            <person name="Tonon T."/>
            <person name="Tregear J.W."/>
            <person name="Valentin K."/>
            <person name="von Dassow P."/>
            <person name="Yamagishi T."/>
            <person name="Van de Peer Y."/>
            <person name="Wincker P."/>
        </authorList>
    </citation>
    <scope>NUCLEOTIDE SEQUENCE [LARGE SCALE GENOMIC DNA]</scope>
    <source>
        <strain evidence="4">Ec32 / CCAP1310/4</strain>
    </source>
</reference>